<evidence type="ECO:0000256" key="5">
    <source>
        <dbReference type="ARBA" id="ARBA00022475"/>
    </source>
</evidence>
<dbReference type="Pfam" id="PF14842">
    <property type="entry name" value="FliG_N"/>
    <property type="match status" value="1"/>
</dbReference>
<dbReference type="SUPFAM" id="SSF48029">
    <property type="entry name" value="FliG"/>
    <property type="match status" value="2"/>
</dbReference>
<comment type="similarity">
    <text evidence="3">Belongs to the FliG family.</text>
</comment>
<sequence length="162" mass="17505">MALGSLTGPQKAALVLVTVGTDTAAKIFRFLPHDEVEQLVAEVANLGEVPPETRTGVLGEFEQLARANQYITEGGVDIARQILVQALGSERANEIMERLHAKSAGDVFHMKMLNRVDPKQLVTFIQGEHPQTIALILSHLNSSKASEILAGLGGNKQMEVIK</sequence>
<evidence type="ECO:0000256" key="6">
    <source>
        <dbReference type="ARBA" id="ARBA00022500"/>
    </source>
</evidence>
<comment type="caution">
    <text evidence="12">The sequence shown here is derived from an EMBL/GenBank/DDBJ whole genome shotgun (WGS) entry which is preliminary data.</text>
</comment>
<protein>
    <recommendedName>
        <fullName evidence="4">Flagellar motor switch protein FliG</fullName>
    </recommendedName>
</protein>
<dbReference type="EMBL" id="JAGQHR010000452">
    <property type="protein sequence ID" value="MCA9728699.1"/>
    <property type="molecule type" value="Genomic_DNA"/>
</dbReference>
<feature type="non-terminal residue" evidence="12">
    <location>
        <position position="162"/>
    </location>
</feature>
<gene>
    <name evidence="12" type="ORF">KC729_13500</name>
</gene>
<keyword evidence="12" id="KW-0966">Cell projection</keyword>
<evidence type="ECO:0000313" key="13">
    <source>
        <dbReference type="Proteomes" id="UP000697710"/>
    </source>
</evidence>
<name>A0A956RRK4_UNCEI</name>
<evidence type="ECO:0000256" key="8">
    <source>
        <dbReference type="ARBA" id="ARBA00023136"/>
    </source>
</evidence>
<dbReference type="GO" id="GO:0071973">
    <property type="term" value="P:bacterial-type flagellum-dependent cell motility"/>
    <property type="evidence" value="ECO:0007669"/>
    <property type="project" value="InterPro"/>
</dbReference>
<evidence type="ECO:0000256" key="3">
    <source>
        <dbReference type="ARBA" id="ARBA00010299"/>
    </source>
</evidence>
<organism evidence="12 13">
    <name type="scientific">Eiseniibacteriota bacterium</name>
    <dbReference type="NCBI Taxonomy" id="2212470"/>
    <lineage>
        <taxon>Bacteria</taxon>
        <taxon>Candidatus Eiseniibacteriota</taxon>
    </lineage>
</organism>
<proteinExistence type="inferred from homology"/>
<dbReference type="Proteomes" id="UP000697710">
    <property type="component" value="Unassembled WGS sequence"/>
</dbReference>
<evidence type="ECO:0000313" key="12">
    <source>
        <dbReference type="EMBL" id="MCA9728699.1"/>
    </source>
</evidence>
<evidence type="ECO:0000256" key="2">
    <source>
        <dbReference type="ARBA" id="ARBA00004413"/>
    </source>
</evidence>
<evidence type="ECO:0000256" key="4">
    <source>
        <dbReference type="ARBA" id="ARBA00021870"/>
    </source>
</evidence>
<feature type="domain" description="Flagellar motor switch protein FliG middle" evidence="10">
    <location>
        <begin position="118"/>
        <end position="161"/>
    </location>
</feature>
<reference evidence="12" key="2">
    <citation type="journal article" date="2021" name="Microbiome">
        <title>Successional dynamics and alternative stable states in a saline activated sludge microbial community over 9 years.</title>
        <authorList>
            <person name="Wang Y."/>
            <person name="Ye J."/>
            <person name="Ju F."/>
            <person name="Liu L."/>
            <person name="Boyd J.A."/>
            <person name="Deng Y."/>
            <person name="Parks D.H."/>
            <person name="Jiang X."/>
            <person name="Yin X."/>
            <person name="Woodcroft B.J."/>
            <person name="Tyson G.W."/>
            <person name="Hugenholtz P."/>
            <person name="Polz M.F."/>
            <person name="Zhang T."/>
        </authorList>
    </citation>
    <scope>NUCLEOTIDE SEQUENCE</scope>
    <source>
        <strain evidence="12">HKST-UBA01</strain>
    </source>
</reference>
<evidence type="ECO:0000256" key="7">
    <source>
        <dbReference type="ARBA" id="ARBA00022779"/>
    </source>
</evidence>
<dbReference type="GO" id="GO:0006935">
    <property type="term" value="P:chemotaxis"/>
    <property type="evidence" value="ECO:0007669"/>
    <property type="project" value="UniProtKB-KW"/>
</dbReference>
<evidence type="ECO:0000259" key="11">
    <source>
        <dbReference type="Pfam" id="PF14842"/>
    </source>
</evidence>
<dbReference type="InterPro" id="IPR000090">
    <property type="entry name" value="Flg_Motor_Flig"/>
</dbReference>
<dbReference type="AlphaFoldDB" id="A0A956RRK4"/>
<evidence type="ECO:0000259" key="10">
    <source>
        <dbReference type="Pfam" id="PF14841"/>
    </source>
</evidence>
<keyword evidence="9" id="KW-0975">Bacterial flagellum</keyword>
<dbReference type="PANTHER" id="PTHR30534:SF0">
    <property type="entry name" value="FLAGELLAR MOTOR SWITCH PROTEIN FLIG"/>
    <property type="match status" value="1"/>
</dbReference>
<evidence type="ECO:0000256" key="9">
    <source>
        <dbReference type="ARBA" id="ARBA00023143"/>
    </source>
</evidence>
<dbReference type="InterPro" id="IPR032779">
    <property type="entry name" value="FliG_M"/>
</dbReference>
<keyword evidence="5" id="KW-1003">Cell membrane</keyword>
<dbReference type="Pfam" id="PF14841">
    <property type="entry name" value="FliG_M"/>
    <property type="match status" value="1"/>
</dbReference>
<keyword evidence="7" id="KW-0283">Flagellar rotation</keyword>
<dbReference type="PRINTS" id="PR00954">
    <property type="entry name" value="FLGMOTORFLIG"/>
</dbReference>
<dbReference type="Gene3D" id="1.10.220.30">
    <property type="match status" value="2"/>
</dbReference>
<dbReference type="InterPro" id="IPR028263">
    <property type="entry name" value="FliG_N"/>
</dbReference>
<feature type="domain" description="Flagellar motor switch protein FliG N-terminal" evidence="11">
    <location>
        <begin position="6"/>
        <end position="105"/>
    </location>
</feature>
<reference evidence="12" key="1">
    <citation type="submission" date="2020-04" db="EMBL/GenBank/DDBJ databases">
        <authorList>
            <person name="Zhang T."/>
        </authorList>
    </citation>
    <scope>NUCLEOTIDE SEQUENCE</scope>
    <source>
        <strain evidence="12">HKST-UBA01</strain>
    </source>
</reference>
<dbReference type="GO" id="GO:0005886">
    <property type="term" value="C:plasma membrane"/>
    <property type="evidence" value="ECO:0007669"/>
    <property type="project" value="UniProtKB-SubCell"/>
</dbReference>
<dbReference type="GO" id="GO:0009425">
    <property type="term" value="C:bacterial-type flagellum basal body"/>
    <property type="evidence" value="ECO:0007669"/>
    <property type="project" value="UniProtKB-SubCell"/>
</dbReference>
<keyword evidence="6" id="KW-0145">Chemotaxis</keyword>
<evidence type="ECO:0000256" key="1">
    <source>
        <dbReference type="ARBA" id="ARBA00004117"/>
    </source>
</evidence>
<comment type="subcellular location">
    <subcellularLocation>
        <location evidence="1">Bacterial flagellum basal body</location>
    </subcellularLocation>
    <subcellularLocation>
        <location evidence="2">Cell membrane</location>
        <topology evidence="2">Peripheral membrane protein</topology>
        <orientation evidence="2">Cytoplasmic side</orientation>
    </subcellularLocation>
</comment>
<keyword evidence="8" id="KW-0472">Membrane</keyword>
<dbReference type="InterPro" id="IPR011002">
    <property type="entry name" value="FliG_a-hlx"/>
</dbReference>
<dbReference type="PANTHER" id="PTHR30534">
    <property type="entry name" value="FLAGELLAR MOTOR SWITCH PROTEIN FLIG"/>
    <property type="match status" value="1"/>
</dbReference>
<keyword evidence="12" id="KW-0282">Flagellum</keyword>
<dbReference type="GO" id="GO:0003774">
    <property type="term" value="F:cytoskeletal motor activity"/>
    <property type="evidence" value="ECO:0007669"/>
    <property type="project" value="InterPro"/>
</dbReference>
<keyword evidence="12" id="KW-0969">Cilium</keyword>
<accession>A0A956RRK4</accession>